<dbReference type="SUPFAM" id="SSF46785">
    <property type="entry name" value="Winged helix' DNA-binding domain"/>
    <property type="match status" value="1"/>
</dbReference>
<feature type="region of interest" description="Disordered" evidence="4">
    <location>
        <begin position="147"/>
        <end position="168"/>
    </location>
</feature>
<dbReference type="Proteomes" id="UP000053271">
    <property type="component" value="Unassembled WGS sequence"/>
</dbReference>
<name>A0A101R4R9_9ACTN</name>
<dbReference type="InterPro" id="IPR039422">
    <property type="entry name" value="MarR/SlyA-like"/>
</dbReference>
<gene>
    <name evidence="6" type="ORF">AQJ30_02575</name>
</gene>
<dbReference type="EMBL" id="LMWS01000002">
    <property type="protein sequence ID" value="KUN41680.1"/>
    <property type="molecule type" value="Genomic_DNA"/>
</dbReference>
<comment type="caution">
    <text evidence="6">The sequence shown here is derived from an EMBL/GenBank/DDBJ whole genome shotgun (WGS) entry which is preliminary data.</text>
</comment>
<sequence length="168" mass="17882">MGCAEGADDGQEAREATARRVVDAMEGLVAWWLAAADGTTPRLPARQLLALRTVRRRPETNLTALAGQLGIGLPNASRLCDRLEAAGLLERTVPPGNRREVRLAVTAYGQRVLADVTERRVRGLVTVVAQMTPGQRAALEQGLSAFHHSRTAGPRPPYGTGGAQRGDG</sequence>
<dbReference type="InterPro" id="IPR036388">
    <property type="entry name" value="WH-like_DNA-bd_sf"/>
</dbReference>
<dbReference type="GO" id="GO:0003677">
    <property type="term" value="F:DNA binding"/>
    <property type="evidence" value="ECO:0007669"/>
    <property type="project" value="UniProtKB-KW"/>
</dbReference>
<dbReference type="RefSeq" id="WP_067228137.1">
    <property type="nucleotide sequence ID" value="NZ_KQ948549.1"/>
</dbReference>
<dbReference type="Gene3D" id="1.10.10.10">
    <property type="entry name" value="Winged helix-like DNA-binding domain superfamily/Winged helix DNA-binding domain"/>
    <property type="match status" value="1"/>
</dbReference>
<dbReference type="SMART" id="SM00347">
    <property type="entry name" value="HTH_MARR"/>
    <property type="match status" value="1"/>
</dbReference>
<keyword evidence="1" id="KW-0805">Transcription regulation</keyword>
<evidence type="ECO:0000313" key="7">
    <source>
        <dbReference type="Proteomes" id="UP000053271"/>
    </source>
</evidence>
<keyword evidence="7" id="KW-1185">Reference proteome</keyword>
<dbReference type="GO" id="GO:0003700">
    <property type="term" value="F:DNA-binding transcription factor activity"/>
    <property type="evidence" value="ECO:0007669"/>
    <property type="project" value="InterPro"/>
</dbReference>
<dbReference type="GO" id="GO:0006950">
    <property type="term" value="P:response to stress"/>
    <property type="evidence" value="ECO:0007669"/>
    <property type="project" value="TreeGrafter"/>
</dbReference>
<accession>A0A101R4R9</accession>
<feature type="domain" description="HTH marR-type" evidence="5">
    <location>
        <begin position="1"/>
        <end position="148"/>
    </location>
</feature>
<evidence type="ECO:0000256" key="4">
    <source>
        <dbReference type="SAM" id="MobiDB-lite"/>
    </source>
</evidence>
<dbReference type="STRING" id="68231.AQJ30_02575"/>
<dbReference type="Pfam" id="PF01047">
    <property type="entry name" value="MarR"/>
    <property type="match status" value="1"/>
</dbReference>
<keyword evidence="3" id="KW-0804">Transcription</keyword>
<evidence type="ECO:0000259" key="5">
    <source>
        <dbReference type="PROSITE" id="PS50995"/>
    </source>
</evidence>
<feature type="compositionally biased region" description="Gly residues" evidence="4">
    <location>
        <begin position="159"/>
        <end position="168"/>
    </location>
</feature>
<dbReference type="GeneID" id="91423511"/>
<evidence type="ECO:0000256" key="3">
    <source>
        <dbReference type="ARBA" id="ARBA00023163"/>
    </source>
</evidence>
<proteinExistence type="predicted"/>
<evidence type="ECO:0000313" key="6">
    <source>
        <dbReference type="EMBL" id="KUN41680.1"/>
    </source>
</evidence>
<dbReference type="PROSITE" id="PS50995">
    <property type="entry name" value="HTH_MARR_2"/>
    <property type="match status" value="1"/>
</dbReference>
<dbReference type="InterPro" id="IPR023187">
    <property type="entry name" value="Tscrpt_reg_MarR-type_CS"/>
</dbReference>
<dbReference type="AlphaFoldDB" id="A0A101R4R9"/>
<protein>
    <submittedName>
        <fullName evidence="6">MarR family transcriptional regulator</fullName>
    </submittedName>
</protein>
<dbReference type="PROSITE" id="PS01117">
    <property type="entry name" value="HTH_MARR_1"/>
    <property type="match status" value="1"/>
</dbReference>
<evidence type="ECO:0000256" key="1">
    <source>
        <dbReference type="ARBA" id="ARBA00023015"/>
    </source>
</evidence>
<dbReference type="PANTHER" id="PTHR33164">
    <property type="entry name" value="TRANSCRIPTIONAL REGULATOR, MARR FAMILY"/>
    <property type="match status" value="1"/>
</dbReference>
<dbReference type="InterPro" id="IPR036390">
    <property type="entry name" value="WH_DNA-bd_sf"/>
</dbReference>
<keyword evidence="2" id="KW-0238">DNA-binding</keyword>
<dbReference type="PANTHER" id="PTHR33164:SF43">
    <property type="entry name" value="HTH-TYPE TRANSCRIPTIONAL REPRESSOR YETL"/>
    <property type="match status" value="1"/>
</dbReference>
<reference evidence="6 7" key="1">
    <citation type="submission" date="2015-10" db="EMBL/GenBank/DDBJ databases">
        <title>Draft genome sequence of Streptomyces longwoodensis DSM 41677, type strain for the species Streptomyces longwoodensis.</title>
        <authorList>
            <person name="Ruckert C."/>
            <person name="Winkler A."/>
            <person name="Kalinowski J."/>
            <person name="Kampfer P."/>
            <person name="Glaeser S."/>
        </authorList>
    </citation>
    <scope>NUCLEOTIDE SEQUENCE [LARGE SCALE GENOMIC DNA]</scope>
    <source>
        <strain evidence="6 7">DSM 41677</strain>
    </source>
</reference>
<dbReference type="InterPro" id="IPR000835">
    <property type="entry name" value="HTH_MarR-typ"/>
</dbReference>
<evidence type="ECO:0000256" key="2">
    <source>
        <dbReference type="ARBA" id="ARBA00023125"/>
    </source>
</evidence>
<organism evidence="6 7">
    <name type="scientific">Streptomyces longwoodensis</name>
    <dbReference type="NCBI Taxonomy" id="68231"/>
    <lineage>
        <taxon>Bacteria</taxon>
        <taxon>Bacillati</taxon>
        <taxon>Actinomycetota</taxon>
        <taxon>Actinomycetes</taxon>
        <taxon>Kitasatosporales</taxon>
        <taxon>Streptomycetaceae</taxon>
        <taxon>Streptomyces</taxon>
    </lineage>
</organism>